<dbReference type="GO" id="GO:0019843">
    <property type="term" value="F:rRNA binding"/>
    <property type="evidence" value="ECO:0007669"/>
    <property type="project" value="UniProtKB-UniRule"/>
</dbReference>
<organism evidence="10 11">
    <name type="scientific">Candidatus Wildermuthbacteria bacterium RIFCSPHIGHO2_12_FULL_40_12</name>
    <dbReference type="NCBI Taxonomy" id="1802457"/>
    <lineage>
        <taxon>Bacteria</taxon>
        <taxon>Candidatus Wildermuthiibacteriota</taxon>
    </lineage>
</organism>
<dbReference type="Pfam" id="PF03948">
    <property type="entry name" value="Ribosomal_L9_C"/>
    <property type="match status" value="1"/>
</dbReference>
<evidence type="ECO:0000256" key="6">
    <source>
        <dbReference type="ARBA" id="ARBA00035292"/>
    </source>
</evidence>
<proteinExistence type="inferred from homology"/>
<dbReference type="Pfam" id="PF01281">
    <property type="entry name" value="Ribosomal_L9_N"/>
    <property type="match status" value="1"/>
</dbReference>
<evidence type="ECO:0000313" key="11">
    <source>
        <dbReference type="Proteomes" id="UP000177078"/>
    </source>
</evidence>
<dbReference type="InterPro" id="IPR020594">
    <property type="entry name" value="Ribosomal_bL9_bac/chp"/>
</dbReference>
<evidence type="ECO:0000256" key="5">
    <source>
        <dbReference type="ARBA" id="ARBA00023274"/>
    </source>
</evidence>
<evidence type="ECO:0000256" key="1">
    <source>
        <dbReference type="ARBA" id="ARBA00010605"/>
    </source>
</evidence>
<comment type="caution">
    <text evidence="10">The sequence shown here is derived from an EMBL/GenBank/DDBJ whole genome shotgun (WGS) entry which is preliminary data.</text>
</comment>
<dbReference type="InterPro" id="IPR000244">
    <property type="entry name" value="Ribosomal_bL9"/>
</dbReference>
<feature type="domain" description="Large ribosomal subunit protein bL9 C-terminal" evidence="9">
    <location>
        <begin position="66"/>
        <end position="142"/>
    </location>
</feature>
<accession>A0A1G2REJ2</accession>
<dbReference type="Gene3D" id="3.40.5.10">
    <property type="entry name" value="Ribosomal protein L9, N-terminal domain"/>
    <property type="match status" value="1"/>
</dbReference>
<dbReference type="Proteomes" id="UP000177078">
    <property type="component" value="Unassembled WGS sequence"/>
</dbReference>
<keyword evidence="5 7" id="KW-0687">Ribonucleoprotein</keyword>
<keyword evidence="4 7" id="KW-0689">Ribosomal protein</keyword>
<dbReference type="SUPFAM" id="SSF55653">
    <property type="entry name" value="Ribosomal protein L9 C-domain"/>
    <property type="match status" value="1"/>
</dbReference>
<dbReference type="STRING" id="1802457.A3F15_01070"/>
<dbReference type="Gene3D" id="3.10.430.100">
    <property type="entry name" value="Ribosomal protein L9, C-terminal domain"/>
    <property type="match status" value="1"/>
</dbReference>
<dbReference type="NCBIfam" id="TIGR00158">
    <property type="entry name" value="L9"/>
    <property type="match status" value="1"/>
</dbReference>
<reference evidence="10 11" key="1">
    <citation type="journal article" date="2016" name="Nat. Commun.">
        <title>Thousands of microbial genomes shed light on interconnected biogeochemical processes in an aquifer system.</title>
        <authorList>
            <person name="Anantharaman K."/>
            <person name="Brown C.T."/>
            <person name="Hug L.A."/>
            <person name="Sharon I."/>
            <person name="Castelle C.J."/>
            <person name="Probst A.J."/>
            <person name="Thomas B.C."/>
            <person name="Singh A."/>
            <person name="Wilkins M.J."/>
            <person name="Karaoz U."/>
            <person name="Brodie E.L."/>
            <person name="Williams K.H."/>
            <person name="Hubbard S.S."/>
            <person name="Banfield J.F."/>
        </authorList>
    </citation>
    <scope>NUCLEOTIDE SEQUENCE [LARGE SCALE GENOMIC DNA]</scope>
</reference>
<dbReference type="EMBL" id="MHUC01000028">
    <property type="protein sequence ID" value="OHA70481.1"/>
    <property type="molecule type" value="Genomic_DNA"/>
</dbReference>
<evidence type="ECO:0000313" key="10">
    <source>
        <dbReference type="EMBL" id="OHA70481.1"/>
    </source>
</evidence>
<comment type="function">
    <text evidence="7">Binds to the 23S rRNA.</text>
</comment>
<dbReference type="InterPro" id="IPR009027">
    <property type="entry name" value="Ribosomal_bL9/RNase_H1_N"/>
</dbReference>
<dbReference type="InterPro" id="IPR036791">
    <property type="entry name" value="Ribosomal_bL9_C_sf"/>
</dbReference>
<name>A0A1G2REJ2_9BACT</name>
<evidence type="ECO:0000256" key="3">
    <source>
        <dbReference type="ARBA" id="ARBA00022884"/>
    </source>
</evidence>
<dbReference type="GO" id="GO:0005840">
    <property type="term" value="C:ribosome"/>
    <property type="evidence" value="ECO:0007669"/>
    <property type="project" value="UniProtKB-KW"/>
</dbReference>
<dbReference type="InterPro" id="IPR020070">
    <property type="entry name" value="Ribosomal_bL9_N"/>
</dbReference>
<dbReference type="PANTHER" id="PTHR21368">
    <property type="entry name" value="50S RIBOSOMAL PROTEIN L9"/>
    <property type="match status" value="1"/>
</dbReference>
<feature type="domain" description="Ribosomal protein L9" evidence="8">
    <location>
        <begin position="1"/>
        <end position="45"/>
    </location>
</feature>
<evidence type="ECO:0000256" key="7">
    <source>
        <dbReference type="HAMAP-Rule" id="MF_00503"/>
    </source>
</evidence>
<comment type="similarity">
    <text evidence="1 7">Belongs to the bacterial ribosomal protein bL9 family.</text>
</comment>
<dbReference type="GO" id="GO:0006412">
    <property type="term" value="P:translation"/>
    <property type="evidence" value="ECO:0007669"/>
    <property type="project" value="UniProtKB-UniRule"/>
</dbReference>
<dbReference type="InterPro" id="IPR020069">
    <property type="entry name" value="Ribosomal_bL9_C"/>
</dbReference>
<evidence type="ECO:0000256" key="4">
    <source>
        <dbReference type="ARBA" id="ARBA00022980"/>
    </source>
</evidence>
<sequence length="150" mass="17150">MKVILLRDVEKLGKKYDVKEVKAGYARNFLMPNNLVKVADKKALAWLALQKEIQLKKEEEELKGVQDFASKLDGLELVIPIKIGKENQVFEPINNQRIAEQLKESGLEIKKSQIIMDGPIKEPGEHSIKVKLDHNLESEIRIIATEEKDH</sequence>
<keyword evidence="2 7" id="KW-0699">rRNA-binding</keyword>
<dbReference type="GO" id="GO:0003735">
    <property type="term" value="F:structural constituent of ribosome"/>
    <property type="evidence" value="ECO:0007669"/>
    <property type="project" value="InterPro"/>
</dbReference>
<dbReference type="HAMAP" id="MF_00503">
    <property type="entry name" value="Ribosomal_bL9"/>
    <property type="match status" value="1"/>
</dbReference>
<evidence type="ECO:0000256" key="2">
    <source>
        <dbReference type="ARBA" id="ARBA00022730"/>
    </source>
</evidence>
<dbReference type="GO" id="GO:1990904">
    <property type="term" value="C:ribonucleoprotein complex"/>
    <property type="evidence" value="ECO:0007669"/>
    <property type="project" value="UniProtKB-KW"/>
</dbReference>
<gene>
    <name evidence="7" type="primary">rplI</name>
    <name evidence="10" type="ORF">A3F15_01070</name>
</gene>
<keyword evidence="3 7" id="KW-0694">RNA-binding</keyword>
<dbReference type="SUPFAM" id="SSF55658">
    <property type="entry name" value="L9 N-domain-like"/>
    <property type="match status" value="1"/>
</dbReference>
<evidence type="ECO:0000259" key="9">
    <source>
        <dbReference type="Pfam" id="PF03948"/>
    </source>
</evidence>
<dbReference type="InterPro" id="IPR036935">
    <property type="entry name" value="Ribosomal_bL9_N_sf"/>
</dbReference>
<dbReference type="AlphaFoldDB" id="A0A1G2REJ2"/>
<protein>
    <recommendedName>
        <fullName evidence="6 7">Large ribosomal subunit protein bL9</fullName>
    </recommendedName>
</protein>
<evidence type="ECO:0000259" key="8">
    <source>
        <dbReference type="Pfam" id="PF01281"/>
    </source>
</evidence>